<sequence length="142" mass="15396">MMTNESRSNNDSPALGQSSSITQKNYVILTSPEKVNDVESKKYNKINNDMFDDSSLFEISTTVSKSPNFISSFEKSPQKLTELEIFSGGGSGKSGTGSGLSEMTKVTHVFETIEPEYSSSSSIVNKLTDMESGALTNNNSQL</sequence>
<dbReference type="RefSeq" id="XP_002432158.1">
    <property type="nucleotide sequence ID" value="XM_002432113.1"/>
</dbReference>
<dbReference type="GeneID" id="8234940"/>
<evidence type="ECO:0000256" key="1">
    <source>
        <dbReference type="SAM" id="MobiDB-lite"/>
    </source>
</evidence>
<dbReference type="EnsemblMetazoa" id="PHUM574130-RA">
    <property type="protein sequence ID" value="PHUM574130-PA"/>
    <property type="gene ID" value="PHUM574130"/>
</dbReference>
<evidence type="ECO:0000313" key="3">
    <source>
        <dbReference type="EnsemblMetazoa" id="PHUM574130-PA"/>
    </source>
</evidence>
<feature type="region of interest" description="Disordered" evidence="1">
    <location>
        <begin position="1"/>
        <end position="23"/>
    </location>
</feature>
<dbReference type="HOGENOM" id="CLU_1818108_0_0_1"/>
<reference evidence="2" key="1">
    <citation type="submission" date="2007-04" db="EMBL/GenBank/DDBJ databases">
        <title>Annotation of Pediculus humanus corporis strain USDA.</title>
        <authorList>
            <person name="Kirkness E."/>
            <person name="Hannick L."/>
            <person name="Hass B."/>
            <person name="Bruggner R."/>
            <person name="Lawson D."/>
            <person name="Bidwell S."/>
            <person name="Joardar V."/>
            <person name="Caler E."/>
            <person name="Walenz B."/>
            <person name="Inman J."/>
            <person name="Schobel S."/>
            <person name="Galinsky K."/>
            <person name="Amedeo P."/>
            <person name="Strausberg R."/>
        </authorList>
    </citation>
    <scope>NUCLEOTIDE SEQUENCE</scope>
    <source>
        <strain evidence="2">USDA</strain>
    </source>
</reference>
<dbReference type="AlphaFoldDB" id="E0W1B4"/>
<evidence type="ECO:0000313" key="2">
    <source>
        <dbReference type="EMBL" id="EEB19420.1"/>
    </source>
</evidence>
<reference evidence="3" key="3">
    <citation type="submission" date="2020-05" db="UniProtKB">
        <authorList>
            <consortium name="EnsemblMetazoa"/>
        </authorList>
    </citation>
    <scope>IDENTIFICATION</scope>
    <source>
        <strain evidence="3">USDA</strain>
    </source>
</reference>
<dbReference type="EMBL" id="AAZO01006982">
    <property type="status" value="NOT_ANNOTATED_CDS"/>
    <property type="molecule type" value="Genomic_DNA"/>
</dbReference>
<name>E0W1B4_PEDHC</name>
<dbReference type="CTD" id="8234940"/>
<accession>E0W1B4</accession>
<gene>
    <name evidence="3" type="primary">8234940</name>
    <name evidence="2" type="ORF">Phum_PHUM574130</name>
</gene>
<dbReference type="VEuPathDB" id="VectorBase:PHUM574130"/>
<dbReference type="KEGG" id="phu:Phum_PHUM574130"/>
<dbReference type="InParanoid" id="E0W1B4"/>
<dbReference type="EMBL" id="DS235867">
    <property type="protein sequence ID" value="EEB19420.1"/>
    <property type="molecule type" value="Genomic_DNA"/>
</dbReference>
<dbReference type="Proteomes" id="UP000009046">
    <property type="component" value="Unassembled WGS sequence"/>
</dbReference>
<protein>
    <submittedName>
        <fullName evidence="2 3">Uncharacterized protein</fullName>
    </submittedName>
</protein>
<evidence type="ECO:0000313" key="4">
    <source>
        <dbReference type="Proteomes" id="UP000009046"/>
    </source>
</evidence>
<proteinExistence type="predicted"/>
<organism>
    <name type="scientific">Pediculus humanus subsp. corporis</name>
    <name type="common">Body louse</name>
    <dbReference type="NCBI Taxonomy" id="121224"/>
    <lineage>
        <taxon>Eukaryota</taxon>
        <taxon>Metazoa</taxon>
        <taxon>Ecdysozoa</taxon>
        <taxon>Arthropoda</taxon>
        <taxon>Hexapoda</taxon>
        <taxon>Insecta</taxon>
        <taxon>Pterygota</taxon>
        <taxon>Neoptera</taxon>
        <taxon>Paraneoptera</taxon>
        <taxon>Psocodea</taxon>
        <taxon>Troctomorpha</taxon>
        <taxon>Phthiraptera</taxon>
        <taxon>Anoplura</taxon>
        <taxon>Pediculidae</taxon>
        <taxon>Pediculus</taxon>
    </lineage>
</organism>
<keyword evidence="4" id="KW-1185">Reference proteome</keyword>
<reference evidence="2" key="2">
    <citation type="submission" date="2007-04" db="EMBL/GenBank/DDBJ databases">
        <title>The genome of the human body louse.</title>
        <authorList>
            <consortium name="The Human Body Louse Genome Consortium"/>
            <person name="Kirkness E."/>
            <person name="Walenz B."/>
            <person name="Hass B."/>
            <person name="Bruggner R."/>
            <person name="Strausberg R."/>
        </authorList>
    </citation>
    <scope>NUCLEOTIDE SEQUENCE</scope>
    <source>
        <strain evidence="2">USDA</strain>
    </source>
</reference>